<evidence type="ECO:0000256" key="1">
    <source>
        <dbReference type="ARBA" id="ARBA00000085"/>
    </source>
</evidence>
<organism evidence="9 10">
    <name type="scientific">Rhizobium grahamii</name>
    <dbReference type="NCBI Taxonomy" id="1120045"/>
    <lineage>
        <taxon>Bacteria</taxon>
        <taxon>Pseudomonadati</taxon>
        <taxon>Pseudomonadota</taxon>
        <taxon>Alphaproteobacteria</taxon>
        <taxon>Hyphomicrobiales</taxon>
        <taxon>Rhizobiaceae</taxon>
        <taxon>Rhizobium/Agrobacterium group</taxon>
        <taxon>Rhizobium</taxon>
    </lineage>
</organism>
<dbReference type="PROSITE" id="PS50112">
    <property type="entry name" value="PAS"/>
    <property type="match status" value="3"/>
</dbReference>
<evidence type="ECO:0000256" key="4">
    <source>
        <dbReference type="ARBA" id="ARBA00022679"/>
    </source>
</evidence>
<evidence type="ECO:0000259" key="8">
    <source>
        <dbReference type="PROSITE" id="PS50113"/>
    </source>
</evidence>
<feature type="domain" description="PAC" evidence="8">
    <location>
        <begin position="220"/>
        <end position="272"/>
    </location>
</feature>
<dbReference type="PRINTS" id="PR00344">
    <property type="entry name" value="BCTRLSENSOR"/>
</dbReference>
<feature type="domain" description="PAS" evidence="7">
    <location>
        <begin position="140"/>
        <end position="217"/>
    </location>
</feature>
<dbReference type="SMART" id="SM00091">
    <property type="entry name" value="PAS"/>
    <property type="match status" value="4"/>
</dbReference>
<dbReference type="CDD" id="cd00082">
    <property type="entry name" value="HisKA"/>
    <property type="match status" value="1"/>
</dbReference>
<feature type="domain" description="Histidine kinase" evidence="6">
    <location>
        <begin position="552"/>
        <end position="764"/>
    </location>
</feature>
<comment type="catalytic activity">
    <reaction evidence="1">
        <text>ATP + protein L-histidine = ADP + protein N-phospho-L-histidine.</text>
        <dbReference type="EC" id="2.7.13.3"/>
    </reaction>
</comment>
<dbReference type="SUPFAM" id="SSF55874">
    <property type="entry name" value="ATPase domain of HSP90 chaperone/DNA topoisomerase II/histidine kinase"/>
    <property type="match status" value="1"/>
</dbReference>
<feature type="domain" description="PAS" evidence="7">
    <location>
        <begin position="400"/>
        <end position="477"/>
    </location>
</feature>
<evidence type="ECO:0000259" key="7">
    <source>
        <dbReference type="PROSITE" id="PS50112"/>
    </source>
</evidence>
<dbReference type="InterPro" id="IPR036890">
    <property type="entry name" value="HATPase_C_sf"/>
</dbReference>
<dbReference type="InterPro" id="IPR004358">
    <property type="entry name" value="Sig_transdc_His_kin-like_C"/>
</dbReference>
<dbReference type="PANTHER" id="PTHR43304">
    <property type="entry name" value="PHYTOCHROME-LIKE PROTEIN CPH1"/>
    <property type="match status" value="1"/>
</dbReference>
<dbReference type="AlphaFoldDB" id="A0A5Q0CFK1"/>
<dbReference type="Pfam" id="PF02518">
    <property type="entry name" value="HATPase_c"/>
    <property type="match status" value="1"/>
</dbReference>
<dbReference type="InterPro" id="IPR000700">
    <property type="entry name" value="PAS-assoc_C"/>
</dbReference>
<dbReference type="RefSeq" id="WP_153274012.1">
    <property type="nucleotide sequence ID" value="NZ_CP043499.1"/>
</dbReference>
<keyword evidence="3" id="KW-0597">Phosphoprotein</keyword>
<dbReference type="Gene3D" id="1.10.287.130">
    <property type="match status" value="1"/>
</dbReference>
<dbReference type="Gene3D" id="3.30.450.20">
    <property type="entry name" value="PAS domain"/>
    <property type="match status" value="4"/>
</dbReference>
<proteinExistence type="predicted"/>
<feature type="domain" description="PAC" evidence="8">
    <location>
        <begin position="480"/>
        <end position="532"/>
    </location>
</feature>
<evidence type="ECO:0000259" key="6">
    <source>
        <dbReference type="PROSITE" id="PS50109"/>
    </source>
</evidence>
<dbReference type="GO" id="GO:0000155">
    <property type="term" value="F:phosphorelay sensor kinase activity"/>
    <property type="evidence" value="ECO:0007669"/>
    <property type="project" value="InterPro"/>
</dbReference>
<keyword evidence="5" id="KW-0418">Kinase</keyword>
<dbReference type="SMART" id="SM00086">
    <property type="entry name" value="PAC"/>
    <property type="match status" value="4"/>
</dbReference>
<dbReference type="Gene3D" id="3.30.565.10">
    <property type="entry name" value="Histidine kinase-like ATPase, C-terminal domain"/>
    <property type="match status" value="1"/>
</dbReference>
<evidence type="ECO:0000256" key="3">
    <source>
        <dbReference type="ARBA" id="ARBA00022553"/>
    </source>
</evidence>
<dbReference type="Pfam" id="PF08447">
    <property type="entry name" value="PAS_3"/>
    <property type="match status" value="4"/>
</dbReference>
<keyword evidence="4" id="KW-0808">Transferase</keyword>
<evidence type="ECO:0000313" key="10">
    <source>
        <dbReference type="Proteomes" id="UP000326881"/>
    </source>
</evidence>
<dbReference type="SUPFAM" id="SSF55785">
    <property type="entry name" value="PYP-like sensor domain (PAS domain)"/>
    <property type="match status" value="4"/>
</dbReference>
<keyword evidence="9" id="KW-0614">Plasmid</keyword>
<dbReference type="InterPro" id="IPR013655">
    <property type="entry name" value="PAS_fold_3"/>
</dbReference>
<dbReference type="PROSITE" id="PS50109">
    <property type="entry name" value="HIS_KIN"/>
    <property type="match status" value="1"/>
</dbReference>
<accession>A0A5Q0CFK1</accession>
<reference evidence="9 10" key="1">
    <citation type="submission" date="2019-08" db="EMBL/GenBank/DDBJ databases">
        <title>Prosopis cineraria nodule microbiome.</title>
        <authorList>
            <person name="Ali R."/>
            <person name="Chaluvadi S.R."/>
            <person name="Wang X."/>
        </authorList>
    </citation>
    <scope>NUCLEOTIDE SEQUENCE [LARGE SCALE GENOMIC DNA]</scope>
    <source>
        <strain evidence="9 10">BG7</strain>
        <plasmid evidence="9 10">unnamed</plasmid>
    </source>
</reference>
<feature type="domain" description="PAC" evidence="8">
    <location>
        <begin position="345"/>
        <end position="399"/>
    </location>
</feature>
<dbReference type="InterPro" id="IPR003594">
    <property type="entry name" value="HATPase_dom"/>
</dbReference>
<evidence type="ECO:0000256" key="5">
    <source>
        <dbReference type="ARBA" id="ARBA00022777"/>
    </source>
</evidence>
<dbReference type="EC" id="2.7.13.3" evidence="2"/>
<dbReference type="InterPro" id="IPR003661">
    <property type="entry name" value="HisK_dim/P_dom"/>
</dbReference>
<dbReference type="PROSITE" id="PS50113">
    <property type="entry name" value="PAC"/>
    <property type="match status" value="3"/>
</dbReference>
<dbReference type="SMART" id="SM00387">
    <property type="entry name" value="HATPase_c"/>
    <property type="match status" value="1"/>
</dbReference>
<dbReference type="OrthoDB" id="226486at2"/>
<feature type="domain" description="PAS" evidence="7">
    <location>
        <begin position="273"/>
        <end position="345"/>
    </location>
</feature>
<dbReference type="InterPro" id="IPR035965">
    <property type="entry name" value="PAS-like_dom_sf"/>
</dbReference>
<evidence type="ECO:0000313" key="9">
    <source>
        <dbReference type="EMBL" id="QFY64095.1"/>
    </source>
</evidence>
<dbReference type="PANTHER" id="PTHR43304:SF1">
    <property type="entry name" value="PAC DOMAIN-CONTAINING PROTEIN"/>
    <property type="match status" value="1"/>
</dbReference>
<dbReference type="Proteomes" id="UP000326881">
    <property type="component" value="Plasmid unnamed"/>
</dbReference>
<protein>
    <recommendedName>
        <fullName evidence="2">histidine kinase</fullName>
        <ecNumber evidence="2">2.7.13.3</ecNumber>
    </recommendedName>
</protein>
<name>A0A5Q0CFK1_9HYPH</name>
<sequence length="781" mass="87640">MDFGKPHSDAIAAARTIENLFGNGWAFDPEGNWIYLPIFAQSTLGVTPEELNTSRSDGSIAWKRLLHPKEYDRVAAAWQHSLDTGEPFNSEFRIKRKTGFAWARTAARASRSADGKITGWYGTSIDIDVHRKTVDALRDREQELLEIVNFVPSNLWRLQPDGEPTFFNKPMVEFLGMDVGELDSADGTRLEAMIRLAVHPEDQERFSAELAQSLSSGQGFSSQYRLRRHDGVYRWMSSRAAALHDRNGRLVQWNGLCLDIDDQVRVEEALKRSEWHLQQLIDALPVHVCSWTPEGELLYVSRRYLDELGLSTVNLSEFAKTALEYVHPEDVGSVEASLRGVESGSAFSIRYRRKIPDGGYRWTDGRFEPLRDEAGHITEWFGLSIDVDDEMVVQEALRENERSLKELVETLPTMIYCATTEGKPIYRSRKLQEFLGFGIEDKDGLRASRLEGTLDAIIHPDDLDAVRQRYAYSLRTGEPYVMKHRLRRYDGEYRWVETRTAAMRNTEGAIIQWNGVCVDIDDWVRDQEQLGLAQRNLARASQAASLAELTASIAHEVGQPLAAVVSSSDASHRWLSADPPNVERALKALERVMRSAETTMDVFNRVRALFKHSNDAKQPSSIKEVVGLARELLTEDAIRRDVRLDVTIEPDLPSIALDRVQIQQVLVNLMRNGLEAGYHGTGRARLSIDARREGAVIKIAVRDNGPGLVSTDRVFEPFFTTKSDGMGMGLAICKSIVEAHGGRLWAEASEPTGAAFIFTLPLGTVAPEPEAEPSDLPQPAK</sequence>
<dbReference type="NCBIfam" id="TIGR00229">
    <property type="entry name" value="sensory_box"/>
    <property type="match status" value="4"/>
</dbReference>
<dbReference type="InterPro" id="IPR036097">
    <property type="entry name" value="HisK_dim/P_sf"/>
</dbReference>
<gene>
    <name evidence="9" type="ORF">FZ934_23940</name>
</gene>
<keyword evidence="10" id="KW-1185">Reference proteome</keyword>
<dbReference type="EMBL" id="CP043499">
    <property type="protein sequence ID" value="QFY64095.1"/>
    <property type="molecule type" value="Genomic_DNA"/>
</dbReference>
<evidence type="ECO:0000256" key="2">
    <source>
        <dbReference type="ARBA" id="ARBA00012438"/>
    </source>
</evidence>
<dbReference type="SUPFAM" id="SSF47384">
    <property type="entry name" value="Homodimeric domain of signal transducing histidine kinase"/>
    <property type="match status" value="1"/>
</dbReference>
<dbReference type="InterPro" id="IPR000014">
    <property type="entry name" value="PAS"/>
</dbReference>
<dbReference type="SMART" id="SM00388">
    <property type="entry name" value="HisKA"/>
    <property type="match status" value="1"/>
</dbReference>
<dbReference type="FunFam" id="3.30.450.20:FF:000099">
    <property type="entry name" value="Sensory box sensor histidine kinase"/>
    <property type="match status" value="1"/>
</dbReference>
<dbReference type="InterPro" id="IPR052162">
    <property type="entry name" value="Sensor_kinase/Photoreceptor"/>
</dbReference>
<dbReference type="InterPro" id="IPR005467">
    <property type="entry name" value="His_kinase_dom"/>
</dbReference>
<dbReference type="CDD" id="cd00130">
    <property type="entry name" value="PAS"/>
    <property type="match status" value="4"/>
</dbReference>
<dbReference type="InterPro" id="IPR001610">
    <property type="entry name" value="PAC"/>
</dbReference>
<geneLocation type="plasmid" evidence="9 10">
    <name>unnamed</name>
</geneLocation>
<dbReference type="KEGG" id="rgr:FZ934_23940"/>